<organism evidence="1 2">
    <name type="scientific">Chromobacterium haemolyticum</name>
    <dbReference type="NCBI Taxonomy" id="394935"/>
    <lineage>
        <taxon>Bacteria</taxon>
        <taxon>Pseudomonadati</taxon>
        <taxon>Pseudomonadota</taxon>
        <taxon>Betaproteobacteria</taxon>
        <taxon>Neisseriales</taxon>
        <taxon>Chromobacteriaceae</taxon>
        <taxon>Chromobacterium</taxon>
    </lineage>
</organism>
<dbReference type="Proteomes" id="UP000192721">
    <property type="component" value="Unassembled WGS sequence"/>
</dbReference>
<comment type="caution">
    <text evidence="1">The sequence shown here is derived from an EMBL/GenBank/DDBJ whole genome shotgun (WGS) entry which is preliminary data.</text>
</comment>
<dbReference type="NCBIfam" id="TIGR03359">
    <property type="entry name" value="VI_chp_6"/>
    <property type="match status" value="1"/>
</dbReference>
<dbReference type="PANTHER" id="PTHR35370">
    <property type="entry name" value="CYTOPLASMIC PROTEIN-RELATED-RELATED"/>
    <property type="match status" value="1"/>
</dbReference>
<dbReference type="AlphaFoldDB" id="A0A1W0CDY6"/>
<dbReference type="EMBL" id="MUKV01000042">
    <property type="protein sequence ID" value="OQS32954.1"/>
    <property type="molecule type" value="Genomic_DNA"/>
</dbReference>
<evidence type="ECO:0000313" key="2">
    <source>
        <dbReference type="Proteomes" id="UP000192721"/>
    </source>
</evidence>
<dbReference type="PIRSF" id="PIRSF028304">
    <property type="entry name" value="UCP028304"/>
    <property type="match status" value="1"/>
</dbReference>
<reference evidence="1 2" key="1">
    <citation type="submission" date="2017-02" db="EMBL/GenBank/DDBJ databases">
        <title>Chromobacterium haemolyticum H5244.</title>
        <authorList>
            <person name="Gulvik C.A."/>
        </authorList>
    </citation>
    <scope>NUCLEOTIDE SEQUENCE [LARGE SCALE GENOMIC DNA]</scope>
    <source>
        <strain evidence="1 2">H5244</strain>
    </source>
</reference>
<dbReference type="Pfam" id="PF05947">
    <property type="entry name" value="T6SS_TssF"/>
    <property type="match status" value="1"/>
</dbReference>
<protein>
    <submittedName>
        <fullName evidence="1">Type VI secretion system protein ImpG</fullName>
    </submittedName>
</protein>
<dbReference type="PANTHER" id="PTHR35370:SF1">
    <property type="entry name" value="TYPE VI SECRETION SYSTEM COMPONENT TSSF1"/>
    <property type="match status" value="1"/>
</dbReference>
<sequence>MDERLLRYYEQELQYLREMGGEFAQAFPKIASRLGLETYSCADPYVERLIESFAFLAARVQLKVESQFPRFTGHLLEMIYPHYLVGTPSMMMVKFQPSMSEGSLKTGFVLPRLTALHSRMGVDQQTSCEFRTAHEVTLWPMTLAEANYRLCSGQVNGVPTGPAKAQLQLRLRCHEGIRFNELSLQNLPLFLQGSEGLSTRILEQLLLHAQSLLIMPAQAGENWHIRWPSSHIRQLGFSINEALLPPAARTFDGYRMLQEYFAFPERYLMVAFEGLQAACQRCGESELDVVVLFDHYDPELSALVGPDNFVLFATPAINLFPKRLDRIPVSLNQSEFHLVADRSRTEDFEIFQLSQVNGYRTDQTMRFQPFYAGGNQDNMRANAAYYQVRRSPRLLSLRERQQGSRTSYHGSELFISLVDANEAPFAAELTQLGGVALCTNRDLPLLMPLGQGSSDFLLDDSVPVLSVRCVAGPTAPREPLLESQSPSRLINHLSINYLPLISAQNGESVRQLRELLSLYADPHNSAHGHKMAGIIDVQAEAVSRRLPVKGPACYGQGLRVSLTLDDDAFRGEGVLLLAEVLERFFAQYVSLNAFTELVLRTTKRGELKCWPARSGICSLL</sequence>
<proteinExistence type="predicted"/>
<name>A0A1W0CDY6_9NEIS</name>
<gene>
    <name evidence="1" type="ORF">B0T45_20990</name>
</gene>
<dbReference type="InterPro" id="IPR010272">
    <property type="entry name" value="T6SS_TssF"/>
</dbReference>
<evidence type="ECO:0000313" key="1">
    <source>
        <dbReference type="EMBL" id="OQS32954.1"/>
    </source>
</evidence>
<dbReference type="RefSeq" id="WP_081556808.1">
    <property type="nucleotide sequence ID" value="NZ_MUKV01000042.1"/>
</dbReference>
<accession>A0A1W0CDY6</accession>